<proteinExistence type="predicted"/>
<comment type="caution">
    <text evidence="3">The sequence shown here is derived from an EMBL/GenBank/DDBJ whole genome shotgun (WGS) entry which is preliminary data.</text>
</comment>
<gene>
    <name evidence="3" type="ORF">GCM10007878_01190</name>
</gene>
<organism evidence="3 4">
    <name type="scientific">Marinospirillum insulare</name>
    <dbReference type="NCBI Taxonomy" id="217169"/>
    <lineage>
        <taxon>Bacteria</taxon>
        <taxon>Pseudomonadati</taxon>
        <taxon>Pseudomonadota</taxon>
        <taxon>Gammaproteobacteria</taxon>
        <taxon>Oceanospirillales</taxon>
        <taxon>Oceanospirillaceae</taxon>
        <taxon>Marinospirillum</taxon>
    </lineage>
</organism>
<name>A0ABQ5ZXR2_9GAMM</name>
<evidence type="ECO:0000313" key="3">
    <source>
        <dbReference type="EMBL" id="GLR62684.1"/>
    </source>
</evidence>
<keyword evidence="4" id="KW-1185">Reference proteome</keyword>
<dbReference type="Pfam" id="PF03872">
    <property type="entry name" value="RseA_N"/>
    <property type="match status" value="1"/>
</dbReference>
<feature type="domain" description="Anti sigma-E protein RseA N-terminal" evidence="2">
    <location>
        <begin position="30"/>
        <end position="109"/>
    </location>
</feature>
<dbReference type="Proteomes" id="UP001156682">
    <property type="component" value="Unassembled WGS sequence"/>
</dbReference>
<evidence type="ECO:0000259" key="2">
    <source>
        <dbReference type="Pfam" id="PF03872"/>
    </source>
</evidence>
<sequence>MDCPLSRIEAEVGLFIIYEVSGMTDKLYQSLSSIMDGAGDDLELPRLLNAMQASSSTSQALSDKWRRYHLAQGVLRGELRGKQNPKTAQMDISAAVMQQLENESLNFTDAGAASELGFASSQAEEPISVVEPSKTATLPKNQDRGQWLRGGALAASVALLVITGTQIYNLSQEGESPANAFATQEAAPPITSPLMQASQVASDCQNSSFSGVTAIDFPVEILQRKPCSDKVQAYSPLVSSPQSRQQSFTPVSSR</sequence>
<dbReference type="InterPro" id="IPR005572">
    <property type="entry name" value="Anti-sigma_E_RseA_N"/>
</dbReference>
<dbReference type="PANTHER" id="PTHR38104:SF1">
    <property type="entry name" value="ANTI-SIGMA-E FACTOR RSEA"/>
    <property type="match status" value="1"/>
</dbReference>
<dbReference type="InterPro" id="IPR052383">
    <property type="entry name" value="Anti-sigma-E_RseA-like"/>
</dbReference>
<evidence type="ECO:0000313" key="4">
    <source>
        <dbReference type="Proteomes" id="UP001156682"/>
    </source>
</evidence>
<dbReference type="PANTHER" id="PTHR38104">
    <property type="match status" value="1"/>
</dbReference>
<feature type="region of interest" description="Disordered" evidence="1">
    <location>
        <begin position="234"/>
        <end position="254"/>
    </location>
</feature>
<dbReference type="SUPFAM" id="SSF89069">
    <property type="entry name" value="N-terminal, cytoplasmic domain of anti-sigmaE factor RseA"/>
    <property type="match status" value="1"/>
</dbReference>
<reference evidence="4" key="1">
    <citation type="journal article" date="2019" name="Int. J. Syst. Evol. Microbiol.">
        <title>The Global Catalogue of Microorganisms (GCM) 10K type strain sequencing project: providing services to taxonomists for standard genome sequencing and annotation.</title>
        <authorList>
            <consortium name="The Broad Institute Genomics Platform"/>
            <consortium name="The Broad Institute Genome Sequencing Center for Infectious Disease"/>
            <person name="Wu L."/>
            <person name="Ma J."/>
        </authorList>
    </citation>
    <scope>NUCLEOTIDE SEQUENCE [LARGE SCALE GENOMIC DNA]</scope>
    <source>
        <strain evidence="4">NBRC 100033</strain>
    </source>
</reference>
<dbReference type="InterPro" id="IPR036147">
    <property type="entry name" value="Anti-sigma_E_RseA_N_sf"/>
</dbReference>
<protein>
    <recommendedName>
        <fullName evidence="2">Anti sigma-E protein RseA N-terminal domain-containing protein</fullName>
    </recommendedName>
</protein>
<accession>A0ABQ5ZXR2</accession>
<dbReference type="EMBL" id="BSOR01000001">
    <property type="protein sequence ID" value="GLR62684.1"/>
    <property type="molecule type" value="Genomic_DNA"/>
</dbReference>
<feature type="compositionally biased region" description="Polar residues" evidence="1">
    <location>
        <begin position="237"/>
        <end position="254"/>
    </location>
</feature>
<dbReference type="Gene3D" id="1.10.10.880">
    <property type="entry name" value="Anti sigma-E protein RseA, N-terminal domain"/>
    <property type="match status" value="1"/>
</dbReference>
<dbReference type="CDD" id="cd16328">
    <property type="entry name" value="RseA_N"/>
    <property type="match status" value="1"/>
</dbReference>
<evidence type="ECO:0000256" key="1">
    <source>
        <dbReference type="SAM" id="MobiDB-lite"/>
    </source>
</evidence>